<name>A0ABR0EHH2_ZASCE</name>
<feature type="compositionally biased region" description="Polar residues" evidence="1">
    <location>
        <begin position="96"/>
        <end position="115"/>
    </location>
</feature>
<evidence type="ECO:0000313" key="2">
    <source>
        <dbReference type="EMBL" id="KAK4500945.1"/>
    </source>
</evidence>
<dbReference type="EMBL" id="JAXOVC010000005">
    <property type="protein sequence ID" value="KAK4500945.1"/>
    <property type="molecule type" value="Genomic_DNA"/>
</dbReference>
<evidence type="ECO:0000256" key="1">
    <source>
        <dbReference type="SAM" id="MobiDB-lite"/>
    </source>
</evidence>
<feature type="compositionally biased region" description="Polar residues" evidence="1">
    <location>
        <begin position="79"/>
        <end position="89"/>
    </location>
</feature>
<proteinExistence type="predicted"/>
<reference evidence="2 3" key="1">
    <citation type="journal article" date="2023" name="G3 (Bethesda)">
        <title>A chromosome-level genome assembly of Zasmidium syzygii isolated from banana leaves.</title>
        <authorList>
            <person name="van Westerhoven A.C."/>
            <person name="Mehrabi R."/>
            <person name="Talebi R."/>
            <person name="Steentjes M.B.F."/>
            <person name="Corcolon B."/>
            <person name="Chong P.A."/>
            <person name="Kema G.H.J."/>
            <person name="Seidl M.F."/>
        </authorList>
    </citation>
    <scope>NUCLEOTIDE SEQUENCE [LARGE SCALE GENOMIC DNA]</scope>
    <source>
        <strain evidence="2 3">P124</strain>
    </source>
</reference>
<feature type="region of interest" description="Disordered" evidence="1">
    <location>
        <begin position="41"/>
        <end position="119"/>
    </location>
</feature>
<gene>
    <name evidence="2" type="ORF">PRZ48_006751</name>
</gene>
<evidence type="ECO:0000313" key="3">
    <source>
        <dbReference type="Proteomes" id="UP001305779"/>
    </source>
</evidence>
<feature type="compositionally biased region" description="Polar residues" evidence="1">
    <location>
        <begin position="52"/>
        <end position="71"/>
    </location>
</feature>
<organism evidence="2 3">
    <name type="scientific">Zasmidium cellare</name>
    <name type="common">Wine cellar mold</name>
    <name type="synonym">Racodium cellare</name>
    <dbReference type="NCBI Taxonomy" id="395010"/>
    <lineage>
        <taxon>Eukaryota</taxon>
        <taxon>Fungi</taxon>
        <taxon>Dikarya</taxon>
        <taxon>Ascomycota</taxon>
        <taxon>Pezizomycotina</taxon>
        <taxon>Dothideomycetes</taxon>
        <taxon>Dothideomycetidae</taxon>
        <taxon>Mycosphaerellales</taxon>
        <taxon>Mycosphaerellaceae</taxon>
        <taxon>Zasmidium</taxon>
    </lineage>
</organism>
<protein>
    <submittedName>
        <fullName evidence="2">Uncharacterized protein</fullName>
    </submittedName>
</protein>
<dbReference type="Proteomes" id="UP001305779">
    <property type="component" value="Unassembled WGS sequence"/>
</dbReference>
<comment type="caution">
    <text evidence="2">The sequence shown here is derived from an EMBL/GenBank/DDBJ whole genome shotgun (WGS) entry which is preliminary data.</text>
</comment>
<keyword evidence="3" id="KW-1185">Reference proteome</keyword>
<accession>A0ABR0EHH2</accession>
<sequence>MEDDRVSEERFVELMRRMQQPSTTTARQQRLIVALDRICQPEHDTATGPPNDATTTAGPITANSNANQFDTTDQHSDDTAQQSGNTTAPSAHAISGSANPGTANRPGTSDATTPLGNDDMHVTEANLRLVRPEWETGDSYDDKYMAIDSLGAEKADLIRAWWQWYTRPEVNQQHVARFGRNMGKRCIALQIHTKSVGDSKWKRQRTRACTQCTTHGGYGRPCIRLNILPGNLNVDGLDRIVEVLPEFKCTDINDGFDYFDQDPPPTSGGT</sequence>